<name>X1B102_9ZZZZ</name>
<gene>
    <name evidence="2" type="ORF">S01H4_14956</name>
</gene>
<dbReference type="AlphaFoldDB" id="X1B102"/>
<feature type="non-terminal residue" evidence="2">
    <location>
        <position position="1"/>
    </location>
</feature>
<dbReference type="EMBL" id="BART01006556">
    <property type="protein sequence ID" value="GAG65701.1"/>
    <property type="molecule type" value="Genomic_DNA"/>
</dbReference>
<organism evidence="2">
    <name type="scientific">marine sediment metagenome</name>
    <dbReference type="NCBI Taxonomy" id="412755"/>
    <lineage>
        <taxon>unclassified sequences</taxon>
        <taxon>metagenomes</taxon>
        <taxon>ecological metagenomes</taxon>
    </lineage>
</organism>
<feature type="region of interest" description="Disordered" evidence="1">
    <location>
        <begin position="1"/>
        <end position="22"/>
    </location>
</feature>
<proteinExistence type="predicted"/>
<reference evidence="2" key="1">
    <citation type="journal article" date="2014" name="Front. Microbiol.">
        <title>High frequency of phylogenetically diverse reductive dehalogenase-homologous genes in deep subseafloor sedimentary metagenomes.</title>
        <authorList>
            <person name="Kawai M."/>
            <person name="Futagami T."/>
            <person name="Toyoda A."/>
            <person name="Takaki Y."/>
            <person name="Nishi S."/>
            <person name="Hori S."/>
            <person name="Arai W."/>
            <person name="Tsubouchi T."/>
            <person name="Morono Y."/>
            <person name="Uchiyama I."/>
            <person name="Ito T."/>
            <person name="Fujiyama A."/>
            <person name="Inagaki F."/>
            <person name="Takami H."/>
        </authorList>
    </citation>
    <scope>NUCLEOTIDE SEQUENCE</scope>
    <source>
        <strain evidence="2">Expedition CK06-06</strain>
    </source>
</reference>
<comment type="caution">
    <text evidence="2">The sequence shown here is derived from an EMBL/GenBank/DDBJ whole genome shotgun (WGS) entry which is preliminary data.</text>
</comment>
<protein>
    <submittedName>
        <fullName evidence="2">Uncharacterized protein</fullName>
    </submittedName>
</protein>
<evidence type="ECO:0000313" key="2">
    <source>
        <dbReference type="EMBL" id="GAG65701.1"/>
    </source>
</evidence>
<accession>X1B102</accession>
<sequence length="164" mass="18899">RSSPSFDYKGASLVQKPDDKSSTFKSFSKFIAAAEEKGEIKTEIIEGFTEIFLPDEDPQVESELSPNLKDVIEKEDWKRILKIIIKAYTDIKSEDRVELKFVYLHNCLRTAKKKGLLQYSNRKLANTLSALEDIGFLVPQRDGKYTLSEDHEEKFEIYVENVTL</sequence>
<evidence type="ECO:0000256" key="1">
    <source>
        <dbReference type="SAM" id="MobiDB-lite"/>
    </source>
</evidence>